<accession>W5WEB2</accession>
<protein>
    <recommendedName>
        <fullName evidence="1">NADP-dependent oxidoreductase domain-containing protein</fullName>
    </recommendedName>
</protein>
<sequence length="327" mass="35232">MLRRTLGHSGISVARIGLGTATWGLGTSEDDCGAQLTDYVDAGGNLVDTANIYGGGRSEEILGRLLRGTVPREDIVLCTKAVLTGEKPPFGTDASAATLLAELTKSLNRLGLDHVDVWQMHIWDDHTPLDDTLDAIQQAISSGRARTAGLCNYTGWQTAKAATTQDKLGRPQLSSVQVEYSLLQRGIEREVLPAARHFGLGILPWAPLGRGVLTGKYRNGVPAERADSRFFQWYVRGLAESKRAAAVVEEVATAAEQLGVPPLGVALSWVRDREGVVAPLVGARTAEQLRESLAVAELDLPPEIRTRLDQVSEPHLGYPERAWSNAG</sequence>
<dbReference type="GO" id="GO:0005829">
    <property type="term" value="C:cytosol"/>
    <property type="evidence" value="ECO:0007669"/>
    <property type="project" value="TreeGrafter"/>
</dbReference>
<dbReference type="PATRIC" id="fig|1449976.3.peg.5813"/>
<dbReference type="AlphaFoldDB" id="W5WEB2"/>
<dbReference type="STRING" id="1449976.KALB_5791"/>
<dbReference type="SUPFAM" id="SSF51430">
    <property type="entry name" value="NAD(P)-linked oxidoreductase"/>
    <property type="match status" value="1"/>
</dbReference>
<evidence type="ECO:0000313" key="2">
    <source>
        <dbReference type="EMBL" id="AHH99152.1"/>
    </source>
</evidence>
<dbReference type="InterPro" id="IPR023210">
    <property type="entry name" value="NADP_OxRdtase_dom"/>
</dbReference>
<feature type="domain" description="NADP-dependent oxidoreductase" evidence="1">
    <location>
        <begin position="15"/>
        <end position="312"/>
    </location>
</feature>
<dbReference type="OrthoDB" id="9768793at2"/>
<keyword evidence="3" id="KW-1185">Reference proteome</keyword>
<evidence type="ECO:0000313" key="3">
    <source>
        <dbReference type="Proteomes" id="UP000019225"/>
    </source>
</evidence>
<dbReference type="Pfam" id="PF00248">
    <property type="entry name" value="Aldo_ket_red"/>
    <property type="match status" value="1"/>
</dbReference>
<dbReference type="eggNOG" id="COG0667">
    <property type="taxonomic scope" value="Bacteria"/>
</dbReference>
<dbReference type="HOGENOM" id="CLU_023205_2_0_11"/>
<reference evidence="2 3" key="1">
    <citation type="journal article" date="2014" name="BMC Genomics">
        <title>Complete genome sequence of producer of the glycopeptide antibiotic Aculeximycin Kutzneria albida DSM 43870T, a representative of minor genus of Pseudonocardiaceae.</title>
        <authorList>
            <person name="Rebets Y."/>
            <person name="Tokovenko B."/>
            <person name="Lushchyk I."/>
            <person name="Ruckert C."/>
            <person name="Zaburannyi N."/>
            <person name="Bechthold A."/>
            <person name="Kalinowski J."/>
            <person name="Luzhetskyy A."/>
        </authorList>
    </citation>
    <scope>NUCLEOTIDE SEQUENCE [LARGE SCALE GENOMIC DNA]</scope>
    <source>
        <strain evidence="2">DSM 43870</strain>
    </source>
</reference>
<dbReference type="PANTHER" id="PTHR43364">
    <property type="entry name" value="NADH-SPECIFIC METHYLGLYOXAL REDUCTASE-RELATED"/>
    <property type="match status" value="1"/>
</dbReference>
<proteinExistence type="predicted"/>
<dbReference type="InterPro" id="IPR036812">
    <property type="entry name" value="NAD(P)_OxRdtase_dom_sf"/>
</dbReference>
<dbReference type="PANTHER" id="PTHR43364:SF18">
    <property type="entry name" value="OXIDOREDUCTASE"/>
    <property type="match status" value="1"/>
</dbReference>
<evidence type="ECO:0000259" key="1">
    <source>
        <dbReference type="Pfam" id="PF00248"/>
    </source>
</evidence>
<gene>
    <name evidence="2" type="ORF">KALB_5791</name>
</gene>
<dbReference type="EMBL" id="CP007155">
    <property type="protein sequence ID" value="AHH99152.1"/>
    <property type="molecule type" value="Genomic_DNA"/>
</dbReference>
<dbReference type="Gene3D" id="3.20.20.100">
    <property type="entry name" value="NADP-dependent oxidoreductase domain"/>
    <property type="match status" value="1"/>
</dbReference>
<organism evidence="2 3">
    <name type="scientific">Kutzneria albida DSM 43870</name>
    <dbReference type="NCBI Taxonomy" id="1449976"/>
    <lineage>
        <taxon>Bacteria</taxon>
        <taxon>Bacillati</taxon>
        <taxon>Actinomycetota</taxon>
        <taxon>Actinomycetes</taxon>
        <taxon>Pseudonocardiales</taxon>
        <taxon>Pseudonocardiaceae</taxon>
        <taxon>Kutzneria</taxon>
    </lineage>
</organism>
<dbReference type="Proteomes" id="UP000019225">
    <property type="component" value="Chromosome"/>
</dbReference>
<dbReference type="KEGG" id="kal:KALB_5791"/>
<dbReference type="InterPro" id="IPR050523">
    <property type="entry name" value="AKR_Detox_Biosynth"/>
</dbReference>
<dbReference type="RefSeq" id="WP_025359084.1">
    <property type="nucleotide sequence ID" value="NZ_CP007155.1"/>
</dbReference>
<name>W5WEB2_9PSEU</name>